<dbReference type="PROSITE" id="PS50268">
    <property type="entry name" value="CADHERIN_2"/>
    <property type="match status" value="6"/>
</dbReference>
<dbReference type="InterPro" id="IPR038081">
    <property type="entry name" value="CalX-like_sf"/>
</dbReference>
<evidence type="ECO:0000313" key="10">
    <source>
        <dbReference type="EMBL" id="MBF9233054.1"/>
    </source>
</evidence>
<feature type="domain" description="Cadherin" evidence="9">
    <location>
        <begin position="278"/>
        <end position="379"/>
    </location>
</feature>
<dbReference type="InterPro" id="IPR002126">
    <property type="entry name" value="Cadherin-like_dom"/>
</dbReference>
<feature type="domain" description="Cadherin" evidence="9">
    <location>
        <begin position="937"/>
        <end position="1038"/>
    </location>
</feature>
<sequence length="1185" mass="124645">MARALTIIAYTGFTNLDPSDPLWNKTVNLTENLEDNQIVGIIDGFDVDPNTLKFEFLYPTGSQPDLPGDADGRYKIDTAVIGGVTKWVVKVAAGGKVNFNYEDITLHEIRFKATDKTTGVLKHDGTYYFTISDVNEAPDSLTAKNAAGGTNLALDENLGANIFVADLFSTDPDRLVSGGDGDTFSYSIVGNPGNLFKLDGTGKKILTTGSLDFEDYGLPGNLLKSDDGGLSRYYEVKVRVTDGGGAVGTTPLFLEKTFKVFVNDKNDTVNTPPTNVKLNGGTTAQVDENSGFNVTVGTVTADDDGGPTHLRYFMNDTRFDIDATTGRIFVKNGANLNFEAANQFTVAVTVKDLDGGTGANSVTQNFTINLKDVNEAPTDVTFSNAQTIQAGSTAINSQVVLATAVDPDGPASGFRNNRYKFENGGVTDGIFTIDAATGQITTNTNITNAHVGSYGLKVIAYDGALVSPTKTFNVTVAAAANTAPTNVKLNGGTTAQVDENSGFNVTVGTVTADDDGGPTHLRYFMNDTRFDIDAMTGRIFVKNGANLNFEATNQFAVAVTVKDLDGGAGAMSTTQNFTINLKDVNEAPTDVTFSSPHVIQAGSTAINSQVVLATAVDPDGPASGFRNNLYKFENGGVTDGIFTINATTGQITTNTNITNAHVGSYDLKVIAYDGTLVSPTKTYNVNVVSGNKPALSIVATDADKFEGDSGTTEFLFTVTRSSGTGASSVTWTVEGTGTHPATPGVDFATFTGTVNFADGETSQVIKVKVIGDTEYEGGFDETFLVRLSNATNADIAVATANGTIRNDDIDPAASVISIAATDAVKYEGDTGFTDFTFTVTRTNATAAASVNWAITGAVDAADVEKMSDVVNFAANQTTATITVKVKGDKLIESDEAFTVTLSNALGAQINPTKISANGKILNDDFETTPIPNRAPTDITLSKYSVAELSAAGTSVGSLSALDPDGNTAFSYKLLSSADDRFEIVGNALKVKKGIKLDFEQATSHQITVEAKDGGGLTFTKTMTISVTDVNPEITAGSAEDDKIVGGVGKDNLGGGLGNDTLSGGLGNDTLSGGAGKDVFVFDTKLDKKKNLDKITDYVVKDDSIYLDNAIFKKLGKKGTPDKPVKMNKAFFTIGDAAKDKDDYIIYNAKKGVLYYDADGDGAGKAVEIATLKKNLKMTAAEFFVI</sequence>
<protein>
    <submittedName>
        <fullName evidence="10">Cadherin domain-containing protein</fullName>
    </submittedName>
</protein>
<evidence type="ECO:0000256" key="6">
    <source>
        <dbReference type="ARBA" id="ARBA00022889"/>
    </source>
</evidence>
<evidence type="ECO:0000256" key="1">
    <source>
        <dbReference type="ARBA" id="ARBA00004370"/>
    </source>
</evidence>
<keyword evidence="7" id="KW-1133">Transmembrane helix</keyword>
<comment type="caution">
    <text evidence="10">The sequence shown here is derived from an EMBL/GenBank/DDBJ whole genome shotgun (WGS) entry which is preliminary data.</text>
</comment>
<dbReference type="InterPro" id="IPR001343">
    <property type="entry name" value="Hemolysn_Ca-bd"/>
</dbReference>
<dbReference type="GO" id="GO:0016020">
    <property type="term" value="C:membrane"/>
    <property type="evidence" value="ECO:0007669"/>
    <property type="project" value="UniProtKB-SubCell"/>
</dbReference>
<dbReference type="InterPro" id="IPR018511">
    <property type="entry name" value="Hemolysin-typ_Ca-bd_CS"/>
</dbReference>
<dbReference type="GO" id="GO:0005509">
    <property type="term" value="F:calcium ion binding"/>
    <property type="evidence" value="ECO:0007669"/>
    <property type="project" value="InterPro"/>
</dbReference>
<keyword evidence="6" id="KW-0130">Cell adhesion</keyword>
<dbReference type="Pfam" id="PF00028">
    <property type="entry name" value="Cadherin"/>
    <property type="match status" value="3"/>
</dbReference>
<dbReference type="Gene3D" id="2.60.40.2030">
    <property type="match status" value="2"/>
</dbReference>
<dbReference type="GO" id="GO:0007154">
    <property type="term" value="P:cell communication"/>
    <property type="evidence" value="ECO:0007669"/>
    <property type="project" value="InterPro"/>
</dbReference>
<dbReference type="SUPFAM" id="SSF141072">
    <property type="entry name" value="CalX-like"/>
    <property type="match status" value="2"/>
</dbReference>
<dbReference type="PROSITE" id="PS00330">
    <property type="entry name" value="HEMOLYSIN_CALCIUM"/>
    <property type="match status" value="3"/>
</dbReference>
<keyword evidence="4" id="KW-0677">Repeat</keyword>
<evidence type="ECO:0000256" key="4">
    <source>
        <dbReference type="ARBA" id="ARBA00022737"/>
    </source>
</evidence>
<dbReference type="InterPro" id="IPR015919">
    <property type="entry name" value="Cadherin-like_sf"/>
</dbReference>
<evidence type="ECO:0000313" key="11">
    <source>
        <dbReference type="Proteomes" id="UP000599312"/>
    </source>
</evidence>
<name>A0A931BQR8_9HYPH</name>
<dbReference type="PRINTS" id="PR00313">
    <property type="entry name" value="CABNDNGRPT"/>
</dbReference>
<proteinExistence type="predicted"/>
<evidence type="ECO:0000256" key="5">
    <source>
        <dbReference type="ARBA" id="ARBA00022837"/>
    </source>
</evidence>
<dbReference type="RefSeq" id="WP_196271033.1">
    <property type="nucleotide sequence ID" value="NZ_JADQDO010000002.1"/>
</dbReference>
<dbReference type="SMART" id="SM00112">
    <property type="entry name" value="CA"/>
    <property type="match status" value="6"/>
</dbReference>
<keyword evidence="3" id="KW-0732">Signal</keyword>
<accession>A0A931BQR8</accession>
<feature type="domain" description="Cadherin" evidence="9">
    <location>
        <begin position="489"/>
        <end position="598"/>
    </location>
</feature>
<dbReference type="PRINTS" id="PR00205">
    <property type="entry name" value="CADHERIN"/>
</dbReference>
<keyword evidence="5" id="KW-0106">Calcium</keyword>
<gene>
    <name evidence="10" type="ORF">I2H38_06640</name>
</gene>
<keyword evidence="2" id="KW-0812">Transmembrane</keyword>
<dbReference type="Pfam" id="PF00353">
    <property type="entry name" value="HemolysinCabind"/>
    <property type="match status" value="1"/>
</dbReference>
<dbReference type="PANTHER" id="PTHR24025">
    <property type="entry name" value="DESMOGLEIN FAMILY MEMBER"/>
    <property type="match status" value="1"/>
</dbReference>
<evidence type="ECO:0000256" key="7">
    <source>
        <dbReference type="ARBA" id="ARBA00022989"/>
    </source>
</evidence>
<organism evidence="10 11">
    <name type="scientific">Microvirga alba</name>
    <dbReference type="NCBI Taxonomy" id="2791025"/>
    <lineage>
        <taxon>Bacteria</taxon>
        <taxon>Pseudomonadati</taxon>
        <taxon>Pseudomonadota</taxon>
        <taxon>Alphaproteobacteria</taxon>
        <taxon>Hyphomicrobiales</taxon>
        <taxon>Methylobacteriaceae</taxon>
        <taxon>Microvirga</taxon>
    </lineage>
</organism>
<dbReference type="AlphaFoldDB" id="A0A931BQR8"/>
<evidence type="ECO:0000256" key="8">
    <source>
        <dbReference type="ARBA" id="ARBA00023136"/>
    </source>
</evidence>
<dbReference type="GO" id="GO:0005911">
    <property type="term" value="C:cell-cell junction"/>
    <property type="evidence" value="ECO:0007669"/>
    <property type="project" value="TreeGrafter"/>
</dbReference>
<comment type="subcellular location">
    <subcellularLocation>
        <location evidence="1">Membrane</location>
    </subcellularLocation>
</comment>
<dbReference type="Gene3D" id="2.60.40.60">
    <property type="entry name" value="Cadherins"/>
    <property type="match status" value="5"/>
</dbReference>
<dbReference type="CDD" id="cd11304">
    <property type="entry name" value="Cadherin_repeat"/>
    <property type="match status" value="5"/>
</dbReference>
<dbReference type="InterPro" id="IPR011049">
    <property type="entry name" value="Serralysin-like_metalloprot_C"/>
</dbReference>
<keyword evidence="8" id="KW-0472">Membrane</keyword>
<dbReference type="SUPFAM" id="SSF49313">
    <property type="entry name" value="Cadherin-like"/>
    <property type="match status" value="6"/>
</dbReference>
<evidence type="ECO:0000256" key="2">
    <source>
        <dbReference type="ARBA" id="ARBA00022692"/>
    </source>
</evidence>
<dbReference type="PANTHER" id="PTHR24025:SF23">
    <property type="entry name" value="NEURAL-CADHERIN"/>
    <property type="match status" value="1"/>
</dbReference>
<dbReference type="Proteomes" id="UP000599312">
    <property type="component" value="Unassembled WGS sequence"/>
</dbReference>
<dbReference type="GO" id="GO:0007156">
    <property type="term" value="P:homophilic cell adhesion via plasma membrane adhesion molecules"/>
    <property type="evidence" value="ECO:0007669"/>
    <property type="project" value="InterPro"/>
</dbReference>
<feature type="domain" description="Cadherin" evidence="9">
    <location>
        <begin position="392"/>
        <end position="486"/>
    </location>
</feature>
<dbReference type="EMBL" id="JADQDO010000002">
    <property type="protein sequence ID" value="MBF9233054.1"/>
    <property type="molecule type" value="Genomic_DNA"/>
</dbReference>
<feature type="domain" description="Cadherin" evidence="9">
    <location>
        <begin position="146"/>
        <end position="275"/>
    </location>
</feature>
<keyword evidence="11" id="KW-1185">Reference proteome</keyword>
<dbReference type="Gene3D" id="2.150.10.10">
    <property type="entry name" value="Serralysin-like metalloprotease, C-terminal"/>
    <property type="match status" value="1"/>
</dbReference>
<reference evidence="10" key="1">
    <citation type="submission" date="2020-11" db="EMBL/GenBank/DDBJ databases">
        <authorList>
            <person name="Kim M.K."/>
        </authorList>
    </citation>
    <scope>NUCLEOTIDE SEQUENCE</scope>
    <source>
        <strain evidence="10">BT350</strain>
    </source>
</reference>
<dbReference type="Pfam" id="PF03160">
    <property type="entry name" value="Calx-beta"/>
    <property type="match status" value="2"/>
</dbReference>
<feature type="domain" description="Cadherin" evidence="9">
    <location>
        <begin position="603"/>
        <end position="695"/>
    </location>
</feature>
<dbReference type="SMART" id="SM00237">
    <property type="entry name" value="Calx_beta"/>
    <property type="match status" value="2"/>
</dbReference>
<dbReference type="InterPro" id="IPR003644">
    <property type="entry name" value="Calx_beta"/>
</dbReference>
<dbReference type="SUPFAM" id="SSF51120">
    <property type="entry name" value="beta-Roll"/>
    <property type="match status" value="1"/>
</dbReference>
<dbReference type="InterPro" id="IPR050971">
    <property type="entry name" value="Cadherin-domain_protein"/>
</dbReference>
<evidence type="ECO:0000256" key="3">
    <source>
        <dbReference type="ARBA" id="ARBA00022729"/>
    </source>
</evidence>
<evidence type="ECO:0000259" key="9">
    <source>
        <dbReference type="PROSITE" id="PS50268"/>
    </source>
</evidence>